<proteinExistence type="predicted"/>
<reference evidence="1" key="1">
    <citation type="journal article" date="2015" name="Nature">
        <title>Complex archaea that bridge the gap between prokaryotes and eukaryotes.</title>
        <authorList>
            <person name="Spang A."/>
            <person name="Saw J.H."/>
            <person name="Jorgensen S.L."/>
            <person name="Zaremba-Niedzwiedzka K."/>
            <person name="Martijn J."/>
            <person name="Lind A.E."/>
            <person name="van Eijk R."/>
            <person name="Schleper C."/>
            <person name="Guy L."/>
            <person name="Ettema T.J."/>
        </authorList>
    </citation>
    <scope>NUCLEOTIDE SEQUENCE</scope>
</reference>
<comment type="caution">
    <text evidence="1">The sequence shown here is derived from an EMBL/GenBank/DDBJ whole genome shotgun (WGS) entry which is preliminary data.</text>
</comment>
<protein>
    <submittedName>
        <fullName evidence="1">Uncharacterized protein</fullName>
    </submittedName>
</protein>
<sequence>MKRARTIIIRDPKLRKIRDNLRKILILESVARVKELSDRRREIRFDKNGEFRSLTTGEQREANRLFREYSKYSTSRKDSICFCELCLSTDKDMSYIPRFKRWFCVDCSKDLEEDQRLLLEEQIDF</sequence>
<gene>
    <name evidence="1" type="ORF">LCGC14_2568270</name>
</gene>
<dbReference type="EMBL" id="LAZR01042577">
    <property type="protein sequence ID" value="KKL09197.1"/>
    <property type="molecule type" value="Genomic_DNA"/>
</dbReference>
<dbReference type="AlphaFoldDB" id="A0A0F9B5Y7"/>
<organism evidence="1">
    <name type="scientific">marine sediment metagenome</name>
    <dbReference type="NCBI Taxonomy" id="412755"/>
    <lineage>
        <taxon>unclassified sequences</taxon>
        <taxon>metagenomes</taxon>
        <taxon>ecological metagenomes</taxon>
    </lineage>
</organism>
<name>A0A0F9B5Y7_9ZZZZ</name>
<accession>A0A0F9B5Y7</accession>
<evidence type="ECO:0000313" key="1">
    <source>
        <dbReference type="EMBL" id="KKL09197.1"/>
    </source>
</evidence>